<evidence type="ECO:0000313" key="3">
    <source>
        <dbReference type="Proteomes" id="UP001075354"/>
    </source>
</evidence>
<dbReference type="InterPro" id="IPR031734">
    <property type="entry name" value="MBF2"/>
</dbReference>
<feature type="signal peptide" evidence="1">
    <location>
        <begin position="1"/>
        <end position="21"/>
    </location>
</feature>
<evidence type="ECO:0000313" key="2">
    <source>
        <dbReference type="EMBL" id="KAJ1524133.1"/>
    </source>
</evidence>
<name>A0AAV7XL22_9NEOP</name>
<comment type="caution">
    <text evidence="2">The sequence shown here is derived from an EMBL/GenBank/DDBJ whole genome shotgun (WGS) entry which is preliminary data.</text>
</comment>
<sequence length="164" mass="17370">MSIRVLSLVALLACAAAAVSGLAIDGRPQVLPAPIRVGVDVSDDAKVREARAVTDFLGTLGSYGAPRAGSVDQSFYIGGVYPGDRQILAKTVQRSSTILTVHKEYINFSSTATIHCIQVVDLLKTGKNAVVTVQSGGIGQRNVSIKFKSRRGGKINYVVIIWGQ</sequence>
<dbReference type="Pfam" id="PF15868">
    <property type="entry name" value="MBF2"/>
    <property type="match status" value="1"/>
</dbReference>
<evidence type="ECO:0000256" key="1">
    <source>
        <dbReference type="SAM" id="SignalP"/>
    </source>
</evidence>
<keyword evidence="1" id="KW-0732">Signal</keyword>
<keyword evidence="3" id="KW-1185">Reference proteome</keyword>
<dbReference type="PANTHER" id="PTHR37685">
    <property type="entry name" value="GEO11136P1-RELATED"/>
    <property type="match status" value="1"/>
</dbReference>
<protein>
    <recommendedName>
        <fullName evidence="4">Salivary secreted peptide</fullName>
    </recommendedName>
</protein>
<evidence type="ECO:0008006" key="4">
    <source>
        <dbReference type="Google" id="ProtNLM"/>
    </source>
</evidence>
<proteinExistence type="predicted"/>
<dbReference type="AlphaFoldDB" id="A0AAV7XL22"/>
<dbReference type="PANTHER" id="PTHR37685:SF1">
    <property type="entry name" value="GEO11136P1-RELATED"/>
    <property type="match status" value="1"/>
</dbReference>
<gene>
    <name evidence="2" type="ORF">ONE63_010663</name>
</gene>
<feature type="chain" id="PRO_5043664305" description="Salivary secreted peptide" evidence="1">
    <location>
        <begin position="22"/>
        <end position="164"/>
    </location>
</feature>
<dbReference type="EMBL" id="JAPTSV010000009">
    <property type="protein sequence ID" value="KAJ1524133.1"/>
    <property type="molecule type" value="Genomic_DNA"/>
</dbReference>
<organism evidence="2 3">
    <name type="scientific">Megalurothrips usitatus</name>
    <name type="common">bean blossom thrips</name>
    <dbReference type="NCBI Taxonomy" id="439358"/>
    <lineage>
        <taxon>Eukaryota</taxon>
        <taxon>Metazoa</taxon>
        <taxon>Ecdysozoa</taxon>
        <taxon>Arthropoda</taxon>
        <taxon>Hexapoda</taxon>
        <taxon>Insecta</taxon>
        <taxon>Pterygota</taxon>
        <taxon>Neoptera</taxon>
        <taxon>Paraneoptera</taxon>
        <taxon>Thysanoptera</taxon>
        <taxon>Terebrantia</taxon>
        <taxon>Thripoidea</taxon>
        <taxon>Thripidae</taxon>
        <taxon>Megalurothrips</taxon>
    </lineage>
</organism>
<accession>A0AAV7XL22</accession>
<reference evidence="2" key="1">
    <citation type="submission" date="2022-12" db="EMBL/GenBank/DDBJ databases">
        <title>Chromosome-level genome assembly of the bean flower thrips Megalurothrips usitatus.</title>
        <authorList>
            <person name="Ma L."/>
            <person name="Liu Q."/>
            <person name="Li H."/>
            <person name="Cai W."/>
        </authorList>
    </citation>
    <scope>NUCLEOTIDE SEQUENCE</scope>
    <source>
        <strain evidence="2">Cailab_2022a</strain>
    </source>
</reference>
<dbReference type="Proteomes" id="UP001075354">
    <property type="component" value="Chromosome 9"/>
</dbReference>